<keyword evidence="3" id="KW-1185">Reference proteome</keyword>
<proteinExistence type="predicted"/>
<gene>
    <name evidence="2" type="ORF">G4V39_07715</name>
</gene>
<dbReference type="RefSeq" id="WP_166032379.1">
    <property type="nucleotide sequence ID" value="NZ_CP048877.1"/>
</dbReference>
<evidence type="ECO:0000313" key="2">
    <source>
        <dbReference type="EMBL" id="QIJ72161.1"/>
    </source>
</evidence>
<evidence type="ECO:0000313" key="3">
    <source>
        <dbReference type="Proteomes" id="UP000502179"/>
    </source>
</evidence>
<dbReference type="AlphaFoldDB" id="A0A6G7PXB5"/>
<name>A0A6G7PXB5_9BACT</name>
<organism evidence="2 3">
    <name type="scientific">Thermosulfuriphilus ammonigenes</name>
    <dbReference type="NCBI Taxonomy" id="1936021"/>
    <lineage>
        <taxon>Bacteria</taxon>
        <taxon>Pseudomonadati</taxon>
        <taxon>Thermodesulfobacteriota</taxon>
        <taxon>Thermodesulfobacteria</taxon>
        <taxon>Thermodesulfobacteriales</taxon>
        <taxon>Thermodesulfobacteriaceae</taxon>
        <taxon>Thermosulfuriphilus</taxon>
    </lineage>
</organism>
<dbReference type="EMBL" id="CP048877">
    <property type="protein sequence ID" value="QIJ72161.1"/>
    <property type="molecule type" value="Genomic_DNA"/>
</dbReference>
<dbReference type="Proteomes" id="UP000502179">
    <property type="component" value="Chromosome"/>
</dbReference>
<reference evidence="2 3" key="1">
    <citation type="submission" date="2020-02" db="EMBL/GenBank/DDBJ databases">
        <title>Genome analysis of Thermosulfuriphilus ammonigenes ST65T, an anaerobic thermophilic chemolithoautotrophic bacterium isolated from a deep-sea hydrothermal vent.</title>
        <authorList>
            <person name="Slobodkina G."/>
            <person name="Allioux M."/>
            <person name="Merkel A."/>
            <person name="Alain K."/>
            <person name="Jebbar M."/>
            <person name="Slobodkin A."/>
        </authorList>
    </citation>
    <scope>NUCLEOTIDE SEQUENCE [LARGE SCALE GENOMIC DNA]</scope>
    <source>
        <strain evidence="2 3">ST65</strain>
    </source>
</reference>
<sequence length="468" mass="52494">MAPDLPDRSDFEAEIEAAIERVFDPLGASKSPVDKEKKPAPEPPPPSPEPTLELIPEEKEAPPKTSGKEGAKEGPTEESNEEFLSLSLEEIAPQEVEQILEPTEALEEEPSEDKKEDLNFENLLESVEASVLALDWEVSPRYLEEFQNWLEKLQALGGETAEIASLMEKAGERLKDPSKATPETMALLYRALGLLKALAQGKDISKGLEKLRQDLGAKEKSPPPETPEGLKDLLELQSNLLKKCLHLLQTFEKLFRRVKGLGKLAESCTQIRSEIEFALSIVPEWIDIDLGPAQGLPLAENNVPAPTKLPEEEKNIEPPDYKVVHCFAGEREFVVPQSQVGFLDKLPKRVHKKLLNSRVFKAYWLKWPFIRLNKKFRGALSQISENRLLTFSAPFVPLSPTAEMLIILWDGKKALALGIDEALEFELPPKTRLYPTEAKAYGLVEIDGVKIPYYGLEHLKENFWGQDL</sequence>
<accession>A0A6G7PXB5</accession>
<feature type="compositionally biased region" description="Basic and acidic residues" evidence="1">
    <location>
        <begin position="56"/>
        <end position="75"/>
    </location>
</feature>
<evidence type="ECO:0000256" key="1">
    <source>
        <dbReference type="SAM" id="MobiDB-lite"/>
    </source>
</evidence>
<feature type="region of interest" description="Disordered" evidence="1">
    <location>
        <begin position="20"/>
        <end position="115"/>
    </location>
</feature>
<protein>
    <submittedName>
        <fullName evidence="2">Uncharacterized protein</fullName>
    </submittedName>
</protein>
<dbReference type="KEGG" id="tav:G4V39_07715"/>